<evidence type="ECO:0000313" key="2">
    <source>
        <dbReference type="Proteomes" id="UP001236652"/>
    </source>
</evidence>
<keyword evidence="2" id="KW-1185">Reference proteome</keyword>
<keyword evidence="1" id="KW-0808">Transferase</keyword>
<organism evidence="1 2">
    <name type="scientific">Pontibacillus chungwhensis</name>
    <dbReference type="NCBI Taxonomy" id="265426"/>
    <lineage>
        <taxon>Bacteria</taxon>
        <taxon>Bacillati</taxon>
        <taxon>Bacillota</taxon>
        <taxon>Bacilli</taxon>
        <taxon>Bacillales</taxon>
        <taxon>Bacillaceae</taxon>
        <taxon>Pontibacillus</taxon>
    </lineage>
</organism>
<reference evidence="1 2" key="1">
    <citation type="submission" date="2023-05" db="EMBL/GenBank/DDBJ databases">
        <title>Comparative genomics reveals the evidence of polycyclic aromatic hydrocarbons degradation in moderately halophilic genus Pontibacillus.</title>
        <authorList>
            <person name="Yang H."/>
            <person name="Qian Z."/>
        </authorList>
    </citation>
    <scope>NUCLEOTIDE SEQUENCE [LARGE SCALE GENOMIC DNA]</scope>
    <source>
        <strain evidence="2">HN14</strain>
    </source>
</reference>
<name>A0ABY8URV0_9BACI</name>
<dbReference type="Proteomes" id="UP001236652">
    <property type="component" value="Chromosome"/>
</dbReference>
<proteinExistence type="predicted"/>
<dbReference type="GO" id="GO:0008168">
    <property type="term" value="F:methyltransferase activity"/>
    <property type="evidence" value="ECO:0007669"/>
    <property type="project" value="UniProtKB-KW"/>
</dbReference>
<dbReference type="RefSeq" id="WP_231416489.1">
    <property type="nucleotide sequence ID" value="NZ_CP126446.1"/>
</dbReference>
<sequence length="124" mass="14749">MWKSVDGRLVQATDNSRVKFRTNISKTVLNNLKKMADDHNTHVNYLLESGLRNLLEQGEIMYSKESRPKDRVQYKTTYNQELLESTKDFAKKHDLRTNDIIEFSVQFIDINKSKDRAHRYRIEK</sequence>
<dbReference type="GO" id="GO:0032259">
    <property type="term" value="P:methylation"/>
    <property type="evidence" value="ECO:0007669"/>
    <property type="project" value="UniProtKB-KW"/>
</dbReference>
<dbReference type="EMBL" id="CP126446">
    <property type="protein sequence ID" value="WIF96244.1"/>
    <property type="molecule type" value="Genomic_DNA"/>
</dbReference>
<keyword evidence="1" id="KW-0489">Methyltransferase</keyword>
<gene>
    <name evidence="1" type="ORF">QNI29_10790</name>
</gene>
<accession>A0ABY8URV0</accession>
<evidence type="ECO:0000313" key="1">
    <source>
        <dbReference type="EMBL" id="WIF96244.1"/>
    </source>
</evidence>
<protein>
    <submittedName>
        <fullName evidence="1">rRNA methyltransferase</fullName>
    </submittedName>
</protein>